<feature type="transmembrane region" description="Helical" evidence="2">
    <location>
        <begin position="113"/>
        <end position="136"/>
    </location>
</feature>
<dbReference type="AlphaFoldDB" id="A0A3B1DF97"/>
<dbReference type="InterPro" id="IPR012373">
    <property type="entry name" value="Ferrdict_sens_TM"/>
</dbReference>
<feature type="region of interest" description="Disordered" evidence="1">
    <location>
        <begin position="1"/>
        <end position="25"/>
    </location>
</feature>
<sequence>MSHHSNRLPPEDESGARKKYSQQPLSADQLGQLVSRSMEGEITEAETELLQHHLKTDESAQDFFVEYASVHAMLTCHFQPLDLLETTGSKIRLVHREKKRKSKKKYWNVLKSWQIALIAGATMASVLVLVIGWSLLFSKPVPPEIVQVPSKTDQTIQPANTDWKGKRQTLTTGTLELHFPTGAKALVTAPATFIVTGDNSVRLLTGKLVANVP</sequence>
<keyword evidence="2" id="KW-0472">Membrane</keyword>
<organism evidence="3">
    <name type="scientific">hydrothermal vent metagenome</name>
    <dbReference type="NCBI Taxonomy" id="652676"/>
    <lineage>
        <taxon>unclassified sequences</taxon>
        <taxon>metagenomes</taxon>
        <taxon>ecological metagenomes</taxon>
    </lineage>
</organism>
<accession>A0A3B1DF97</accession>
<evidence type="ECO:0000256" key="2">
    <source>
        <dbReference type="SAM" id="Phobius"/>
    </source>
</evidence>
<gene>
    <name evidence="3" type="ORF">MNBD_PLANCTO02-3120</name>
</gene>
<evidence type="ECO:0000256" key="1">
    <source>
        <dbReference type="SAM" id="MobiDB-lite"/>
    </source>
</evidence>
<evidence type="ECO:0000313" key="3">
    <source>
        <dbReference type="EMBL" id="VAX39472.1"/>
    </source>
</evidence>
<keyword evidence="2" id="KW-1133">Transmembrane helix</keyword>
<proteinExistence type="predicted"/>
<reference evidence="3" key="1">
    <citation type="submission" date="2018-06" db="EMBL/GenBank/DDBJ databases">
        <authorList>
            <person name="Zhirakovskaya E."/>
        </authorList>
    </citation>
    <scope>NUCLEOTIDE SEQUENCE</scope>
</reference>
<keyword evidence="2" id="KW-0812">Transmembrane</keyword>
<protein>
    <recommendedName>
        <fullName evidence="4">FecR protein domain-containing protein</fullName>
    </recommendedName>
</protein>
<dbReference type="EMBL" id="UOGL01000333">
    <property type="protein sequence ID" value="VAX39472.1"/>
    <property type="molecule type" value="Genomic_DNA"/>
</dbReference>
<dbReference type="PANTHER" id="PTHR30273">
    <property type="entry name" value="PERIPLASMIC SIGNAL SENSOR AND SIGMA FACTOR ACTIVATOR FECR-RELATED"/>
    <property type="match status" value="1"/>
</dbReference>
<name>A0A3B1DF97_9ZZZZ</name>
<dbReference type="GO" id="GO:0016989">
    <property type="term" value="F:sigma factor antagonist activity"/>
    <property type="evidence" value="ECO:0007669"/>
    <property type="project" value="TreeGrafter"/>
</dbReference>
<evidence type="ECO:0008006" key="4">
    <source>
        <dbReference type="Google" id="ProtNLM"/>
    </source>
</evidence>
<dbReference type="PANTHER" id="PTHR30273:SF2">
    <property type="entry name" value="PROTEIN FECR"/>
    <property type="match status" value="1"/>
</dbReference>
<feature type="non-terminal residue" evidence="3">
    <location>
        <position position="213"/>
    </location>
</feature>